<dbReference type="AlphaFoldDB" id="A0A1X7AJM3"/>
<reference evidence="7 8" key="1">
    <citation type="submission" date="2017-03" db="EMBL/GenBank/DDBJ databases">
        <authorList>
            <person name="Afonso C.L."/>
            <person name="Miller P.J."/>
            <person name="Scott M.A."/>
            <person name="Spackman E."/>
            <person name="Goraichik I."/>
            <person name="Dimitrov K.M."/>
            <person name="Suarez D.L."/>
            <person name="Swayne D.E."/>
        </authorList>
    </citation>
    <scope>NUCLEOTIDE SEQUENCE [LARGE SCALE GENOMIC DNA]</scope>
    <source>
        <strain evidence="7">SB41UT1</strain>
    </source>
</reference>
<dbReference type="GO" id="GO:0047804">
    <property type="term" value="F:cysteine-S-conjugate beta-lyase activity"/>
    <property type="evidence" value="ECO:0007669"/>
    <property type="project" value="UniProtKB-EC"/>
</dbReference>
<dbReference type="InterPro" id="IPR051798">
    <property type="entry name" value="Class-II_PLP-Dep_Aminotrans"/>
</dbReference>
<keyword evidence="4 7" id="KW-0456">Lyase</keyword>
<evidence type="ECO:0000256" key="2">
    <source>
        <dbReference type="ARBA" id="ARBA00012224"/>
    </source>
</evidence>
<evidence type="ECO:0000256" key="5">
    <source>
        <dbReference type="ARBA" id="ARBA00037974"/>
    </source>
</evidence>
<dbReference type="PANTHER" id="PTHR43525">
    <property type="entry name" value="PROTEIN MALY"/>
    <property type="match status" value="1"/>
</dbReference>
<dbReference type="InterPro" id="IPR015422">
    <property type="entry name" value="PyrdxlP-dep_Trfase_small"/>
</dbReference>
<dbReference type="InterPro" id="IPR015421">
    <property type="entry name" value="PyrdxlP-dep_Trfase_major"/>
</dbReference>
<gene>
    <name evidence="7" type="primary">patB_1</name>
    <name evidence="7" type="ORF">EHSB41UT_01343</name>
</gene>
<evidence type="ECO:0000256" key="1">
    <source>
        <dbReference type="ARBA" id="ARBA00001933"/>
    </source>
</evidence>
<evidence type="ECO:0000313" key="7">
    <source>
        <dbReference type="EMBL" id="SMA41850.1"/>
    </source>
</evidence>
<dbReference type="PANTHER" id="PTHR43525:SF1">
    <property type="entry name" value="PROTEIN MALY"/>
    <property type="match status" value="1"/>
</dbReference>
<accession>A0A1X7AJM3</accession>
<dbReference type="OrthoDB" id="3224382at2"/>
<evidence type="ECO:0000256" key="3">
    <source>
        <dbReference type="ARBA" id="ARBA00022898"/>
    </source>
</evidence>
<dbReference type="InterPro" id="IPR004839">
    <property type="entry name" value="Aminotransferase_I/II_large"/>
</dbReference>
<dbReference type="NCBIfam" id="TIGR04350">
    <property type="entry name" value="C_S_lyase_PatB"/>
    <property type="match status" value="1"/>
</dbReference>
<keyword evidence="3" id="KW-0663">Pyridoxal phosphate</keyword>
<evidence type="ECO:0000256" key="4">
    <source>
        <dbReference type="ARBA" id="ARBA00023239"/>
    </source>
</evidence>
<dbReference type="InterPro" id="IPR015424">
    <property type="entry name" value="PyrdxlP-dep_Trfase"/>
</dbReference>
<dbReference type="CDD" id="cd00609">
    <property type="entry name" value="AAT_like"/>
    <property type="match status" value="1"/>
</dbReference>
<organism evidence="7 8">
    <name type="scientific">Parendozoicomonas haliclonae</name>
    <dbReference type="NCBI Taxonomy" id="1960125"/>
    <lineage>
        <taxon>Bacteria</taxon>
        <taxon>Pseudomonadati</taxon>
        <taxon>Pseudomonadota</taxon>
        <taxon>Gammaproteobacteria</taxon>
        <taxon>Oceanospirillales</taxon>
        <taxon>Endozoicomonadaceae</taxon>
        <taxon>Parendozoicomonas</taxon>
    </lineage>
</organism>
<name>A0A1X7AJM3_9GAMM</name>
<dbReference type="GO" id="GO:0030170">
    <property type="term" value="F:pyridoxal phosphate binding"/>
    <property type="evidence" value="ECO:0007669"/>
    <property type="project" value="InterPro"/>
</dbReference>
<dbReference type="InterPro" id="IPR027619">
    <property type="entry name" value="C-S_lyase_PatB-like"/>
</dbReference>
<dbReference type="Proteomes" id="UP000196573">
    <property type="component" value="Unassembled WGS sequence"/>
</dbReference>
<dbReference type="SUPFAM" id="SSF53383">
    <property type="entry name" value="PLP-dependent transferases"/>
    <property type="match status" value="1"/>
</dbReference>
<dbReference type="EMBL" id="FWPT01000003">
    <property type="protein sequence ID" value="SMA41850.1"/>
    <property type="molecule type" value="Genomic_DNA"/>
</dbReference>
<evidence type="ECO:0000259" key="6">
    <source>
        <dbReference type="Pfam" id="PF00155"/>
    </source>
</evidence>
<dbReference type="Gene3D" id="3.40.640.10">
    <property type="entry name" value="Type I PLP-dependent aspartate aminotransferase-like (Major domain)"/>
    <property type="match status" value="1"/>
</dbReference>
<comment type="cofactor">
    <cofactor evidence="1">
        <name>pyridoxal 5'-phosphate</name>
        <dbReference type="ChEBI" id="CHEBI:597326"/>
    </cofactor>
</comment>
<proteinExistence type="inferred from homology"/>
<feature type="domain" description="Aminotransferase class I/classII large" evidence="6">
    <location>
        <begin position="34"/>
        <end position="376"/>
    </location>
</feature>
<sequence>MTSDLFNTEHERRGTSSLKWDKYKDQDILPMWVADMDFQSPPEVIEAMQARVAHGIFGYTNAPESLEEVVVERAANLYDWPIQQEWLEWLPGLVCALNICVRAYAAEQEFVISPCPVYYPFLTAPGLGNRQMMQIFWREDGDNNWVMDWDWLEENIHPDTRLFMLCNPQNPNGRVLTLQELEKLEDFCRRHNLIVCSDEVHCDLILDRNAQHIPYASISDFARDNSITLMSPSKTFNLAGLGCAYAVIPNPELKAKFQRTRSGIVPSADSMIMGYAAAEAAYRQGEPWRQSLLEHLRSNHDLLMERINNIPGLSMRPHQATYLAWIHCDLPGITKPQRFFEENGIGLSPGAQFGGPDYVRLNFGCTRQTLETALQRMEQAVATL</sequence>
<dbReference type="EC" id="4.4.1.13" evidence="2"/>
<protein>
    <recommendedName>
        <fullName evidence="2">cysteine-S-conjugate beta-lyase</fullName>
        <ecNumber evidence="2">4.4.1.13</ecNumber>
    </recommendedName>
</protein>
<comment type="similarity">
    <text evidence="5">Belongs to the class-II pyridoxal-phosphate-dependent aminotransferase family. MalY/PatB cystathionine beta-lyase subfamily.</text>
</comment>
<evidence type="ECO:0000313" key="8">
    <source>
        <dbReference type="Proteomes" id="UP000196573"/>
    </source>
</evidence>
<dbReference type="Pfam" id="PF00155">
    <property type="entry name" value="Aminotran_1_2"/>
    <property type="match status" value="1"/>
</dbReference>
<dbReference type="Gene3D" id="3.90.1150.10">
    <property type="entry name" value="Aspartate Aminotransferase, domain 1"/>
    <property type="match status" value="1"/>
</dbReference>
<keyword evidence="8" id="KW-1185">Reference proteome</keyword>
<dbReference type="RefSeq" id="WP_087108194.1">
    <property type="nucleotide sequence ID" value="NZ_CBCSCN010000009.1"/>
</dbReference>